<protein>
    <submittedName>
        <fullName evidence="1">Uncharacterized protein</fullName>
    </submittedName>
</protein>
<evidence type="ECO:0000313" key="2">
    <source>
        <dbReference type="Proteomes" id="UP000011669"/>
    </source>
</evidence>
<sequence length="80" mass="9469">MPGKLTDEEWEFIARRKQLQYEAVEPYLKPVAGPETEAELRQRVRDALENLSQTERMALRAEVRQARHEIFRDEPYDPLG</sequence>
<evidence type="ECO:0000313" key="1">
    <source>
        <dbReference type="EMBL" id="EMA47602.1"/>
    </source>
</evidence>
<dbReference type="RefSeq" id="WP_006076012.1">
    <property type="nucleotide sequence ID" value="NZ_AOMD01000003.1"/>
</dbReference>
<comment type="caution">
    <text evidence="1">The sequence shown here is derived from an EMBL/GenBank/DDBJ whole genome shotgun (WGS) entry which is preliminary data.</text>
</comment>
<dbReference type="InParanoid" id="M0MPH3"/>
<proteinExistence type="predicted"/>
<dbReference type="STRING" id="1227455.C449_01027"/>
<keyword evidence="2" id="KW-1185">Reference proteome</keyword>
<accession>M0MPH3</accession>
<name>M0MPH3_9EURY</name>
<dbReference type="EMBL" id="AOMD01000003">
    <property type="protein sequence ID" value="EMA47602.1"/>
    <property type="molecule type" value="Genomic_DNA"/>
</dbReference>
<reference evidence="1 2" key="1">
    <citation type="journal article" date="2014" name="PLoS Genet.">
        <title>Phylogenetically driven sequencing of extremely halophilic archaea reveals strategies for static and dynamic osmo-response.</title>
        <authorList>
            <person name="Becker E.A."/>
            <person name="Seitzer P.M."/>
            <person name="Tritt A."/>
            <person name="Larsen D."/>
            <person name="Krusor M."/>
            <person name="Yao A.I."/>
            <person name="Wu D."/>
            <person name="Madern D."/>
            <person name="Eisen J.A."/>
            <person name="Darling A.E."/>
            <person name="Facciotti M.T."/>
        </authorList>
    </citation>
    <scope>NUCLEOTIDE SEQUENCE [LARGE SCALE GENOMIC DNA]</scope>
    <source>
        <strain evidence="1 2">DSM 5350</strain>
    </source>
</reference>
<dbReference type="PATRIC" id="fig|1227455.4.peg.210"/>
<dbReference type="AlphaFoldDB" id="M0MPH3"/>
<organism evidence="1 2">
    <name type="scientific">Halococcus saccharolyticus DSM 5350</name>
    <dbReference type="NCBI Taxonomy" id="1227455"/>
    <lineage>
        <taxon>Archaea</taxon>
        <taxon>Methanobacteriati</taxon>
        <taxon>Methanobacteriota</taxon>
        <taxon>Stenosarchaea group</taxon>
        <taxon>Halobacteria</taxon>
        <taxon>Halobacteriales</taxon>
        <taxon>Halococcaceae</taxon>
        <taxon>Halococcus</taxon>
    </lineage>
</organism>
<gene>
    <name evidence="1" type="ORF">C449_01027</name>
</gene>
<dbReference type="Proteomes" id="UP000011669">
    <property type="component" value="Unassembled WGS sequence"/>
</dbReference>